<gene>
    <name evidence="8" type="ORF">TRUGW13939_01320</name>
</gene>
<accession>A0A7H8QL57</accession>
<dbReference type="SUPFAM" id="SSF55856">
    <property type="entry name" value="Cytochrome b5-like heme/steroid binding domain"/>
    <property type="match status" value="1"/>
</dbReference>
<proteinExistence type="inferred from homology"/>
<dbReference type="InterPro" id="IPR050668">
    <property type="entry name" value="Cytochrome_b5"/>
</dbReference>
<evidence type="ECO:0000313" key="8">
    <source>
        <dbReference type="EMBL" id="QKX54235.1"/>
    </source>
</evidence>
<dbReference type="KEGG" id="trg:TRUGW13939_01320"/>
<evidence type="ECO:0000256" key="1">
    <source>
        <dbReference type="ARBA" id="ARBA00022617"/>
    </source>
</evidence>
<dbReference type="Pfam" id="PF00173">
    <property type="entry name" value="Cyt-b5"/>
    <property type="match status" value="1"/>
</dbReference>
<protein>
    <recommendedName>
        <fullName evidence="7">Cytochrome b5 heme-binding domain-containing protein</fullName>
    </recommendedName>
</protein>
<feature type="domain" description="Cytochrome b5 heme-binding" evidence="7">
    <location>
        <begin position="22"/>
        <end position="98"/>
    </location>
</feature>
<dbReference type="InterPro" id="IPR001199">
    <property type="entry name" value="Cyt_B5-like_heme/steroid-bd"/>
</dbReference>
<feature type="region of interest" description="Disordered" evidence="6">
    <location>
        <begin position="1"/>
        <end position="20"/>
    </location>
</feature>
<keyword evidence="2 5" id="KW-0479">Metal-binding</keyword>
<dbReference type="RefSeq" id="XP_035340414.1">
    <property type="nucleotide sequence ID" value="XM_035484521.1"/>
</dbReference>
<dbReference type="GO" id="GO:0046872">
    <property type="term" value="F:metal ion binding"/>
    <property type="evidence" value="ECO:0007669"/>
    <property type="project" value="UniProtKB-UniRule"/>
</dbReference>
<dbReference type="SMART" id="SM01117">
    <property type="entry name" value="Cyt-b5"/>
    <property type="match status" value="1"/>
</dbReference>
<dbReference type="PROSITE" id="PS50255">
    <property type="entry name" value="CYTOCHROME_B5_2"/>
    <property type="match status" value="1"/>
</dbReference>
<evidence type="ECO:0000259" key="7">
    <source>
        <dbReference type="PROSITE" id="PS50255"/>
    </source>
</evidence>
<dbReference type="EMBL" id="CP055898">
    <property type="protein sequence ID" value="QKX54235.1"/>
    <property type="molecule type" value="Genomic_DNA"/>
</dbReference>
<dbReference type="PANTHER" id="PTHR19359:SF14">
    <property type="entry name" value="CYTOCHROME B5 A"/>
    <property type="match status" value="1"/>
</dbReference>
<comment type="similarity">
    <text evidence="4 5">Belongs to the cytochrome b5 family.</text>
</comment>
<keyword evidence="1 5" id="KW-0349">Heme</keyword>
<dbReference type="AlphaFoldDB" id="A0A7H8QL57"/>
<dbReference type="InterPro" id="IPR036400">
    <property type="entry name" value="Cyt_B5-like_heme/steroid_sf"/>
</dbReference>
<dbReference type="PANTHER" id="PTHR19359">
    <property type="entry name" value="CYTOCHROME B5"/>
    <property type="match status" value="1"/>
</dbReference>
<reference evidence="9" key="1">
    <citation type="submission" date="2020-06" db="EMBL/GenBank/DDBJ databases">
        <title>A chromosome-scale genome assembly of Talaromyces rugulosus W13939.</title>
        <authorList>
            <person name="Wang B."/>
            <person name="Guo L."/>
            <person name="Ye K."/>
            <person name="Wang L."/>
        </authorList>
    </citation>
    <scope>NUCLEOTIDE SEQUENCE [LARGE SCALE GENOMIC DNA]</scope>
    <source>
        <strain evidence="9">W13939</strain>
    </source>
</reference>
<dbReference type="Proteomes" id="UP000509510">
    <property type="component" value="Chromosome I"/>
</dbReference>
<evidence type="ECO:0000256" key="2">
    <source>
        <dbReference type="ARBA" id="ARBA00022723"/>
    </source>
</evidence>
<dbReference type="Gene3D" id="3.10.120.10">
    <property type="entry name" value="Cytochrome b5-like heme/steroid binding domain"/>
    <property type="match status" value="1"/>
</dbReference>
<evidence type="ECO:0000256" key="4">
    <source>
        <dbReference type="ARBA" id="ARBA00038168"/>
    </source>
</evidence>
<dbReference type="FunFam" id="3.10.120.10:FF:000007">
    <property type="entry name" value="Sulfite oxidase, mitochondrial"/>
    <property type="match status" value="1"/>
</dbReference>
<dbReference type="PROSITE" id="PS00191">
    <property type="entry name" value="CYTOCHROME_B5_1"/>
    <property type="match status" value="1"/>
</dbReference>
<organism evidence="8 9">
    <name type="scientific">Talaromyces rugulosus</name>
    <name type="common">Penicillium rugulosum</name>
    <dbReference type="NCBI Taxonomy" id="121627"/>
    <lineage>
        <taxon>Eukaryota</taxon>
        <taxon>Fungi</taxon>
        <taxon>Dikarya</taxon>
        <taxon>Ascomycota</taxon>
        <taxon>Pezizomycotina</taxon>
        <taxon>Eurotiomycetes</taxon>
        <taxon>Eurotiomycetidae</taxon>
        <taxon>Eurotiales</taxon>
        <taxon>Trichocomaceae</taxon>
        <taxon>Talaromyces</taxon>
        <taxon>Talaromyces sect. Islandici</taxon>
    </lineage>
</organism>
<evidence type="ECO:0000256" key="6">
    <source>
        <dbReference type="SAM" id="MobiDB-lite"/>
    </source>
</evidence>
<evidence type="ECO:0000256" key="5">
    <source>
        <dbReference type="RuleBase" id="RU362121"/>
    </source>
</evidence>
<dbReference type="InterPro" id="IPR018506">
    <property type="entry name" value="Cyt_B5_heme-BS"/>
</dbReference>
<dbReference type="GO" id="GO:0020037">
    <property type="term" value="F:heme binding"/>
    <property type="evidence" value="ECO:0007669"/>
    <property type="project" value="UniProtKB-UniRule"/>
</dbReference>
<dbReference type="GO" id="GO:0016020">
    <property type="term" value="C:membrane"/>
    <property type="evidence" value="ECO:0007669"/>
    <property type="project" value="TreeGrafter"/>
</dbReference>
<name>A0A7H8QL57_TALRU</name>
<evidence type="ECO:0000313" key="9">
    <source>
        <dbReference type="Proteomes" id="UP000509510"/>
    </source>
</evidence>
<keyword evidence="9" id="KW-1185">Reference proteome</keyword>
<dbReference type="GeneID" id="55988832"/>
<dbReference type="OrthoDB" id="260519at2759"/>
<sequence>MEYATSPKDKSLESPPLQEPPTKIYALSEIAQHNRLDDIWVIIDGNVYDLTNFVSEHPGGGKILQGVAGKDATKKFNKYHRPALISRYEARLKIGQVQLEQSVEKKSKFRIRLNFASHGGR</sequence>
<evidence type="ECO:0000256" key="3">
    <source>
        <dbReference type="ARBA" id="ARBA00023004"/>
    </source>
</evidence>
<keyword evidence="3 5" id="KW-0408">Iron</keyword>